<dbReference type="AlphaFoldDB" id="A0A932GR39"/>
<gene>
    <name evidence="3" type="ORF">HYY65_10820</name>
</gene>
<organism evidence="3 4">
    <name type="scientific">Tectimicrobiota bacterium</name>
    <dbReference type="NCBI Taxonomy" id="2528274"/>
    <lineage>
        <taxon>Bacteria</taxon>
        <taxon>Pseudomonadati</taxon>
        <taxon>Nitrospinota/Tectimicrobiota group</taxon>
        <taxon>Candidatus Tectimicrobiota</taxon>
    </lineage>
</organism>
<dbReference type="InterPro" id="IPR003692">
    <property type="entry name" value="Hydantoinase_B"/>
</dbReference>
<proteinExistence type="predicted"/>
<evidence type="ECO:0000256" key="1">
    <source>
        <dbReference type="SAM" id="MobiDB-lite"/>
    </source>
</evidence>
<dbReference type="GO" id="GO:0006749">
    <property type="term" value="P:glutathione metabolic process"/>
    <property type="evidence" value="ECO:0007669"/>
    <property type="project" value="TreeGrafter"/>
</dbReference>
<dbReference type="Pfam" id="PF02538">
    <property type="entry name" value="Hydantoinase_B"/>
    <property type="match status" value="1"/>
</dbReference>
<dbReference type="PANTHER" id="PTHR11365">
    <property type="entry name" value="5-OXOPROLINASE RELATED"/>
    <property type="match status" value="1"/>
</dbReference>
<dbReference type="GO" id="GO:0005829">
    <property type="term" value="C:cytosol"/>
    <property type="evidence" value="ECO:0007669"/>
    <property type="project" value="TreeGrafter"/>
</dbReference>
<feature type="domain" description="Hydantoinase B/oxoprolinase" evidence="2">
    <location>
        <begin position="2"/>
        <end position="520"/>
    </location>
</feature>
<feature type="region of interest" description="Disordered" evidence="1">
    <location>
        <begin position="510"/>
        <end position="536"/>
    </location>
</feature>
<evidence type="ECO:0000313" key="4">
    <source>
        <dbReference type="Proteomes" id="UP000741360"/>
    </source>
</evidence>
<reference evidence="3" key="1">
    <citation type="submission" date="2020-07" db="EMBL/GenBank/DDBJ databases">
        <title>Huge and variable diversity of episymbiotic CPR bacteria and DPANN archaea in groundwater ecosystems.</title>
        <authorList>
            <person name="He C.Y."/>
            <person name="Keren R."/>
            <person name="Whittaker M."/>
            <person name="Farag I.F."/>
            <person name="Doudna J."/>
            <person name="Cate J.H.D."/>
            <person name="Banfield J.F."/>
        </authorList>
    </citation>
    <scope>NUCLEOTIDE SEQUENCE</scope>
    <source>
        <strain evidence="3">NC_groundwater_717_Ag_S-0.2um_59_8</strain>
    </source>
</reference>
<protein>
    <submittedName>
        <fullName evidence="3">Hydantoinase B/oxoprolinase family protein</fullName>
    </submittedName>
</protein>
<accession>A0A932GR39</accession>
<dbReference type="Proteomes" id="UP000741360">
    <property type="component" value="Unassembled WGS sequence"/>
</dbReference>
<sequence length="536" mass="57250">MDPVRLEIFRHRFSAIAEEMGVALCRSAFSPNIKERRDYSCALFDSQGRMVEQASHLPVHLGSMPMSVQSALESMPAWEPGDMVLLNDPYRGGTHLPDLTLVAPVFSAAADRLVGFVANRAHHADVGGMAPGSLSTAREIFQEGLRLPPLRICRAGEVDEHLLRLILANVRTPEERRGDLMAQVAANYTGQRRLSELLRKEGVELTCEAMVSLLEYSGRMTRAMIREIPDGVYSFTDYLDDDGISEEPVRIAVQITIAGEKAAVDFTGSDPQCQGPVNAVLAVTVAAVFYVFRSLSDPRLPSNSGVLSPIEIRAPRGSVVNAVYPAAVGAGNTETSQRIVDVLLGALAQAIAERIPAASCGSMSSLVVGGVDPQTGEPFTYYETIAGGMGARPDRDGLDGVHTHMTNTMNTPVEALELSFPLRVLRYGLRRGSGGAGSRRGGDGIIREIECLTPATVSILSERRKFAPYGLQGGYPGKPGENLLTREGRVEPLPGKVTFCTARGDRISISTPGGGGYGTPAKRGYPRSGCGSGGAP</sequence>
<dbReference type="GO" id="GO:0017168">
    <property type="term" value="F:5-oxoprolinase (ATP-hydrolyzing) activity"/>
    <property type="evidence" value="ECO:0007669"/>
    <property type="project" value="TreeGrafter"/>
</dbReference>
<evidence type="ECO:0000259" key="2">
    <source>
        <dbReference type="Pfam" id="PF02538"/>
    </source>
</evidence>
<name>A0A932GR39_UNCTE</name>
<evidence type="ECO:0000313" key="3">
    <source>
        <dbReference type="EMBL" id="MBI3015529.1"/>
    </source>
</evidence>
<dbReference type="EMBL" id="JACPSX010000207">
    <property type="protein sequence ID" value="MBI3015529.1"/>
    <property type="molecule type" value="Genomic_DNA"/>
</dbReference>
<comment type="caution">
    <text evidence="3">The sequence shown here is derived from an EMBL/GenBank/DDBJ whole genome shotgun (WGS) entry which is preliminary data.</text>
</comment>
<dbReference type="InterPro" id="IPR045079">
    <property type="entry name" value="Oxoprolinase-like"/>
</dbReference>
<dbReference type="PANTHER" id="PTHR11365:SF23">
    <property type="entry name" value="HYPOTHETICAL 5-OXOPROLINASE (EUROFUNG)-RELATED"/>
    <property type="match status" value="1"/>
</dbReference>